<evidence type="ECO:0000313" key="1">
    <source>
        <dbReference type="EMBL" id="OLY84579.1"/>
    </source>
</evidence>
<dbReference type="EMBL" id="LSSL01000446">
    <property type="protein sequence ID" value="OLY84579.1"/>
    <property type="molecule type" value="Genomic_DNA"/>
</dbReference>
<gene>
    <name evidence="1" type="ORF">AYI68_g1257</name>
</gene>
<dbReference type="AlphaFoldDB" id="A0A1R0H606"/>
<keyword evidence="2" id="KW-1185">Reference proteome</keyword>
<sequence length="437" mass="50048">MKVLPLFKCSSFPNYTFHLSFTFRYLSLHEYSSTPGFKAPKKSIASDHRISRPKIRYTLSSNHNGFLDADTKLYKFPSFKARSKDRDLRRLRTQHNRFLKFVKDDPSLLDFSLELGHSPYAKIFTSGLRLCAYTLQVYPRDLLIRLRRSLVDYPGTTNKYALNYVMVVDETRTNTRYGGKSTYVLCNSAVLRAYLLENKTRVQNTLGKIRSDFIQHVEKTIKIRIITELAILLDTPIKKRSEKPPVYLSTLDSISPVSINSIPEKKLFGKSKFDSLFVFEDVSLDFMDKSKKIDLENLPNLFSGPNALNTKVMLDIYNSIPSENFELPVNRDNFTGLSSQFDKVSSEISLLSPNHLSLTNFFVSLENPTYLNINVDRLFGSGIAKLILFRILSSLDCSICTTLPDSNLFGASTFTLSSHQSTREVFVQLFKLRNFDI</sequence>
<proteinExistence type="predicted"/>
<dbReference type="Proteomes" id="UP000187455">
    <property type="component" value="Unassembled WGS sequence"/>
</dbReference>
<reference evidence="1 2" key="1">
    <citation type="journal article" date="2016" name="Mol. Biol. Evol.">
        <title>Genome-Wide Survey of Gut Fungi (Harpellales) Reveals the First Horizontally Transferred Ubiquitin Gene from a Mosquito Host.</title>
        <authorList>
            <person name="Wang Y."/>
            <person name="White M.M."/>
            <person name="Kvist S."/>
            <person name="Moncalvo J.M."/>
        </authorList>
    </citation>
    <scope>NUCLEOTIDE SEQUENCE [LARGE SCALE GENOMIC DNA]</scope>
    <source>
        <strain evidence="1 2">ALG-7-W6</strain>
    </source>
</reference>
<accession>A0A1R0H606</accession>
<comment type="caution">
    <text evidence="1">The sequence shown here is derived from an EMBL/GenBank/DDBJ whole genome shotgun (WGS) entry which is preliminary data.</text>
</comment>
<organism evidence="1 2">
    <name type="scientific">Smittium mucronatum</name>
    <dbReference type="NCBI Taxonomy" id="133383"/>
    <lineage>
        <taxon>Eukaryota</taxon>
        <taxon>Fungi</taxon>
        <taxon>Fungi incertae sedis</taxon>
        <taxon>Zoopagomycota</taxon>
        <taxon>Kickxellomycotina</taxon>
        <taxon>Harpellomycetes</taxon>
        <taxon>Harpellales</taxon>
        <taxon>Legeriomycetaceae</taxon>
        <taxon>Smittium</taxon>
    </lineage>
</organism>
<name>A0A1R0H606_9FUNG</name>
<protein>
    <submittedName>
        <fullName evidence="1">Uncharacterized protein</fullName>
    </submittedName>
</protein>
<evidence type="ECO:0000313" key="2">
    <source>
        <dbReference type="Proteomes" id="UP000187455"/>
    </source>
</evidence>
<dbReference type="OrthoDB" id="3363286at2759"/>